<reference evidence="4 5" key="1">
    <citation type="submission" date="2022-12" db="EMBL/GenBank/DDBJ databases">
        <title>Chromosome-level genome of Tegillarca granosa.</title>
        <authorList>
            <person name="Kim J."/>
        </authorList>
    </citation>
    <scope>NUCLEOTIDE SEQUENCE [LARGE SCALE GENOMIC DNA]</scope>
    <source>
        <strain evidence="4">Teg-2019</strain>
        <tissue evidence="4">Adductor muscle</tissue>
    </source>
</reference>
<dbReference type="InterPro" id="IPR046769">
    <property type="entry name" value="DOCKER_Lobe_A"/>
</dbReference>
<keyword evidence="5" id="KW-1185">Reference proteome</keyword>
<accession>A0ABQ9EY44</accession>
<evidence type="ECO:0000313" key="5">
    <source>
        <dbReference type="Proteomes" id="UP001217089"/>
    </source>
</evidence>
<dbReference type="PROSITE" id="PS51651">
    <property type="entry name" value="DOCKER"/>
    <property type="match status" value="1"/>
</dbReference>
<dbReference type="InterPro" id="IPR026791">
    <property type="entry name" value="DOCK"/>
</dbReference>
<protein>
    <recommendedName>
        <fullName evidence="3">DOCKER domain-containing protein</fullName>
    </recommendedName>
</protein>
<feature type="domain" description="DOCKER" evidence="3">
    <location>
        <begin position="1"/>
        <end position="96"/>
    </location>
</feature>
<dbReference type="Pfam" id="PF06920">
    <property type="entry name" value="DHR-2_Lobe_A"/>
    <property type="match status" value="1"/>
</dbReference>
<keyword evidence="1" id="KW-0344">Guanine-nucleotide releasing factor</keyword>
<comment type="caution">
    <text evidence="4">The sequence shown here is derived from an EMBL/GenBank/DDBJ whole genome shotgun (WGS) entry which is preliminary data.</text>
</comment>
<evidence type="ECO:0000256" key="2">
    <source>
        <dbReference type="PROSITE-ProRule" id="PRU00984"/>
    </source>
</evidence>
<dbReference type="Proteomes" id="UP001217089">
    <property type="component" value="Unassembled WGS sequence"/>
</dbReference>
<dbReference type="InterPro" id="IPR027357">
    <property type="entry name" value="DOCKER_dom"/>
</dbReference>
<organism evidence="4 5">
    <name type="scientific">Tegillarca granosa</name>
    <name type="common">Malaysian cockle</name>
    <name type="synonym">Anadara granosa</name>
    <dbReference type="NCBI Taxonomy" id="220873"/>
    <lineage>
        <taxon>Eukaryota</taxon>
        <taxon>Metazoa</taxon>
        <taxon>Spiralia</taxon>
        <taxon>Lophotrochozoa</taxon>
        <taxon>Mollusca</taxon>
        <taxon>Bivalvia</taxon>
        <taxon>Autobranchia</taxon>
        <taxon>Pteriomorphia</taxon>
        <taxon>Arcoida</taxon>
        <taxon>Arcoidea</taxon>
        <taxon>Arcidae</taxon>
        <taxon>Tegillarca</taxon>
    </lineage>
</organism>
<dbReference type="InterPro" id="IPR043161">
    <property type="entry name" value="DOCK_C_lobe_A"/>
</dbReference>
<evidence type="ECO:0000313" key="4">
    <source>
        <dbReference type="EMBL" id="KAJ8310086.1"/>
    </source>
</evidence>
<evidence type="ECO:0000256" key="1">
    <source>
        <dbReference type="ARBA" id="ARBA00022658"/>
    </source>
</evidence>
<dbReference type="PANTHER" id="PTHR23317">
    <property type="entry name" value="DEDICATOR OF CYTOKINESIS DOCK"/>
    <property type="match status" value="1"/>
</dbReference>
<sequence>MVEFLEQAARSLETAERYEVLGEVYKLITPIYECTRDFEEYFEEEDKEYIYKEPKVTSLPEICDRLHSMYGAKYGKENVKLIKDSNKVIHISFSSS</sequence>
<evidence type="ECO:0000259" key="3">
    <source>
        <dbReference type="PROSITE" id="PS51651"/>
    </source>
</evidence>
<dbReference type="Gene3D" id="1.25.40.410">
    <property type="match status" value="1"/>
</dbReference>
<comment type="similarity">
    <text evidence="2">Belongs to the DOCK family.</text>
</comment>
<proteinExistence type="inferred from homology"/>
<gene>
    <name evidence="4" type="ORF">KUTeg_011951</name>
</gene>
<name>A0ABQ9EY44_TEGGR</name>
<dbReference type="PANTHER" id="PTHR23317:SF26">
    <property type="entry name" value="ZIZIMIN, ISOFORM K"/>
    <property type="match status" value="1"/>
</dbReference>
<dbReference type="EMBL" id="JARBDR010000640">
    <property type="protein sequence ID" value="KAJ8310086.1"/>
    <property type="molecule type" value="Genomic_DNA"/>
</dbReference>